<dbReference type="SUPFAM" id="SSF53448">
    <property type="entry name" value="Nucleotide-diphospho-sugar transferases"/>
    <property type="match status" value="2"/>
</dbReference>
<dbReference type="Pfam" id="PF02348">
    <property type="entry name" value="CTP_transf_3"/>
    <property type="match status" value="2"/>
</dbReference>
<sequence>MSSVIARALAMITIVFPSYFDWNAEQSVVKSTAFPSGSSDSALHLAGLVLARGGSKGIPRKNLVEVNGRPLVGRAIDAMIESQGLFQAKLRKYLDKDISSLVFQFSISASLLYRCQIAFKSIWVSTDDEDISNWVRREFSEDVVSIHKRAAYTATDSATSIVAVLEFIASHPEVDAVGLVQATSPFVQPTYLKEAATLLQNQHYDSVFSVTRSHQLRWSRMENHVSNKHVITKPLNFNPKSRPRRQEWEGEMVENGMFYFTLRHVLVNYQVFQSENSGYVEIPKHHSMEIDTMEDLELVRCLAAKFDKRNVETNLNMNDSAKEL</sequence>
<name>A0ABP1Q445_9HEXA</name>
<comment type="caution">
    <text evidence="1">The sequence shown here is derived from an EMBL/GenBank/DDBJ whole genome shotgun (WGS) entry which is preliminary data.</text>
</comment>
<dbReference type="Gene3D" id="3.90.550.10">
    <property type="entry name" value="Spore Coat Polysaccharide Biosynthesis Protein SpsA, Chain A"/>
    <property type="match status" value="1"/>
</dbReference>
<keyword evidence="2" id="KW-1185">Reference proteome</keyword>
<reference evidence="1 2" key="1">
    <citation type="submission" date="2024-08" db="EMBL/GenBank/DDBJ databases">
        <authorList>
            <person name="Cucini C."/>
            <person name="Frati F."/>
        </authorList>
    </citation>
    <scope>NUCLEOTIDE SEQUENCE [LARGE SCALE GENOMIC DNA]</scope>
</reference>
<dbReference type="Proteomes" id="UP001642540">
    <property type="component" value="Unassembled WGS sequence"/>
</dbReference>
<proteinExistence type="predicted"/>
<dbReference type="PANTHER" id="PTHR21485:SF3">
    <property type="entry name" value="N-ACYLNEURAMINATE CYTIDYLYLTRANSFERASE"/>
    <property type="match status" value="1"/>
</dbReference>
<evidence type="ECO:0000313" key="2">
    <source>
        <dbReference type="Proteomes" id="UP001642540"/>
    </source>
</evidence>
<protein>
    <recommendedName>
        <fullName evidence="3">N-acylneuraminate cytidylyltransferase</fullName>
    </recommendedName>
</protein>
<dbReference type="PANTHER" id="PTHR21485">
    <property type="entry name" value="HAD SUPERFAMILY MEMBERS CMAS AND KDSC"/>
    <property type="match status" value="1"/>
</dbReference>
<dbReference type="InterPro" id="IPR003329">
    <property type="entry name" value="Cytidylyl_trans"/>
</dbReference>
<dbReference type="EMBL" id="CAXLJM020000022">
    <property type="protein sequence ID" value="CAL8088526.1"/>
    <property type="molecule type" value="Genomic_DNA"/>
</dbReference>
<dbReference type="InterPro" id="IPR029044">
    <property type="entry name" value="Nucleotide-diphossugar_trans"/>
</dbReference>
<organism evidence="1 2">
    <name type="scientific">Orchesella dallaii</name>
    <dbReference type="NCBI Taxonomy" id="48710"/>
    <lineage>
        <taxon>Eukaryota</taxon>
        <taxon>Metazoa</taxon>
        <taxon>Ecdysozoa</taxon>
        <taxon>Arthropoda</taxon>
        <taxon>Hexapoda</taxon>
        <taxon>Collembola</taxon>
        <taxon>Entomobryomorpha</taxon>
        <taxon>Entomobryoidea</taxon>
        <taxon>Orchesellidae</taxon>
        <taxon>Orchesellinae</taxon>
        <taxon>Orchesella</taxon>
    </lineage>
</organism>
<evidence type="ECO:0008006" key="3">
    <source>
        <dbReference type="Google" id="ProtNLM"/>
    </source>
</evidence>
<accession>A0ABP1Q445</accession>
<dbReference type="CDD" id="cd02513">
    <property type="entry name" value="CMP-NeuAc_Synthase"/>
    <property type="match status" value="1"/>
</dbReference>
<evidence type="ECO:0000313" key="1">
    <source>
        <dbReference type="EMBL" id="CAL8088526.1"/>
    </source>
</evidence>
<dbReference type="InterPro" id="IPR050793">
    <property type="entry name" value="CMP-NeuNAc_synthase"/>
</dbReference>
<gene>
    <name evidence="1" type="ORF">ODALV1_LOCUS7084</name>
</gene>